<dbReference type="Proteomes" id="UP000736335">
    <property type="component" value="Unassembled WGS sequence"/>
</dbReference>
<feature type="compositionally biased region" description="Low complexity" evidence="1">
    <location>
        <begin position="11"/>
        <end position="35"/>
    </location>
</feature>
<organism evidence="2 3">
    <name type="scientific">Thelephora terrestris</name>
    <dbReference type="NCBI Taxonomy" id="56493"/>
    <lineage>
        <taxon>Eukaryota</taxon>
        <taxon>Fungi</taxon>
        <taxon>Dikarya</taxon>
        <taxon>Basidiomycota</taxon>
        <taxon>Agaricomycotina</taxon>
        <taxon>Agaricomycetes</taxon>
        <taxon>Thelephorales</taxon>
        <taxon>Thelephoraceae</taxon>
        <taxon>Thelephora</taxon>
    </lineage>
</organism>
<protein>
    <submittedName>
        <fullName evidence="2">Uncharacterized protein</fullName>
    </submittedName>
</protein>
<evidence type="ECO:0000256" key="1">
    <source>
        <dbReference type="SAM" id="MobiDB-lite"/>
    </source>
</evidence>
<reference evidence="2" key="2">
    <citation type="submission" date="2020-11" db="EMBL/GenBank/DDBJ databases">
        <authorList>
            <consortium name="DOE Joint Genome Institute"/>
            <person name="Kuo A."/>
            <person name="Miyauchi S."/>
            <person name="Kiss E."/>
            <person name="Drula E."/>
            <person name="Kohler A."/>
            <person name="Sanchez-Garcia M."/>
            <person name="Andreopoulos B."/>
            <person name="Barry K.W."/>
            <person name="Bonito G."/>
            <person name="Buee M."/>
            <person name="Carver A."/>
            <person name="Chen C."/>
            <person name="Cichocki N."/>
            <person name="Clum A."/>
            <person name="Culley D."/>
            <person name="Crous P.W."/>
            <person name="Fauchery L."/>
            <person name="Girlanda M."/>
            <person name="Hayes R."/>
            <person name="Keri Z."/>
            <person name="Labutti K."/>
            <person name="Lipzen A."/>
            <person name="Lombard V."/>
            <person name="Magnuson J."/>
            <person name="Maillard F."/>
            <person name="Morin E."/>
            <person name="Murat C."/>
            <person name="Nolan M."/>
            <person name="Ohm R."/>
            <person name="Pangilinan J."/>
            <person name="Pereira M."/>
            <person name="Perotto S."/>
            <person name="Peter M."/>
            <person name="Riley R."/>
            <person name="Sitrit Y."/>
            <person name="Stielow B."/>
            <person name="Szollosi G."/>
            <person name="Zifcakova L."/>
            <person name="Stursova M."/>
            <person name="Spatafora J.W."/>
            <person name="Tedersoo L."/>
            <person name="Vaario L.-M."/>
            <person name="Yamada A."/>
            <person name="Yan M."/>
            <person name="Wang P."/>
            <person name="Xu J."/>
            <person name="Bruns T."/>
            <person name="Baldrian P."/>
            <person name="Vilgalys R."/>
            <person name="Henrissat B."/>
            <person name="Grigoriev I.V."/>
            <person name="Hibbett D."/>
            <person name="Nagy L.G."/>
            <person name="Martin F.M."/>
        </authorList>
    </citation>
    <scope>NUCLEOTIDE SEQUENCE</scope>
    <source>
        <strain evidence="2">UH-Tt-Lm1</strain>
    </source>
</reference>
<comment type="caution">
    <text evidence="2">The sequence shown here is derived from an EMBL/GenBank/DDBJ whole genome shotgun (WGS) entry which is preliminary data.</text>
</comment>
<evidence type="ECO:0000313" key="3">
    <source>
        <dbReference type="Proteomes" id="UP000736335"/>
    </source>
</evidence>
<dbReference type="AlphaFoldDB" id="A0A9P6HQ02"/>
<reference evidence="2" key="1">
    <citation type="journal article" date="2020" name="Nat. Commun.">
        <title>Large-scale genome sequencing of mycorrhizal fungi provides insights into the early evolution of symbiotic traits.</title>
        <authorList>
            <person name="Miyauchi S."/>
            <person name="Kiss E."/>
            <person name="Kuo A."/>
            <person name="Drula E."/>
            <person name="Kohler A."/>
            <person name="Sanchez-Garcia M."/>
            <person name="Morin E."/>
            <person name="Andreopoulos B."/>
            <person name="Barry K.W."/>
            <person name="Bonito G."/>
            <person name="Buee M."/>
            <person name="Carver A."/>
            <person name="Chen C."/>
            <person name="Cichocki N."/>
            <person name="Clum A."/>
            <person name="Culley D."/>
            <person name="Crous P.W."/>
            <person name="Fauchery L."/>
            <person name="Girlanda M."/>
            <person name="Hayes R.D."/>
            <person name="Keri Z."/>
            <person name="LaButti K."/>
            <person name="Lipzen A."/>
            <person name="Lombard V."/>
            <person name="Magnuson J."/>
            <person name="Maillard F."/>
            <person name="Murat C."/>
            <person name="Nolan M."/>
            <person name="Ohm R.A."/>
            <person name="Pangilinan J."/>
            <person name="Pereira M.F."/>
            <person name="Perotto S."/>
            <person name="Peter M."/>
            <person name="Pfister S."/>
            <person name="Riley R."/>
            <person name="Sitrit Y."/>
            <person name="Stielow J.B."/>
            <person name="Szollosi G."/>
            <person name="Zifcakova L."/>
            <person name="Stursova M."/>
            <person name="Spatafora J.W."/>
            <person name="Tedersoo L."/>
            <person name="Vaario L.M."/>
            <person name="Yamada A."/>
            <person name="Yan M."/>
            <person name="Wang P."/>
            <person name="Xu J."/>
            <person name="Bruns T."/>
            <person name="Baldrian P."/>
            <person name="Vilgalys R."/>
            <person name="Dunand C."/>
            <person name="Henrissat B."/>
            <person name="Grigoriev I.V."/>
            <person name="Hibbett D."/>
            <person name="Nagy L.G."/>
            <person name="Martin F.M."/>
        </authorList>
    </citation>
    <scope>NUCLEOTIDE SEQUENCE</scope>
    <source>
        <strain evidence="2">UH-Tt-Lm1</strain>
    </source>
</reference>
<dbReference type="EMBL" id="WIUZ02000001">
    <property type="protein sequence ID" value="KAF9792320.1"/>
    <property type="molecule type" value="Genomic_DNA"/>
</dbReference>
<gene>
    <name evidence="2" type="ORF">BJ322DRAFT_34520</name>
</gene>
<proteinExistence type="predicted"/>
<feature type="region of interest" description="Disordered" evidence="1">
    <location>
        <begin position="1"/>
        <end position="110"/>
    </location>
</feature>
<name>A0A9P6HQ02_9AGAM</name>
<sequence>MSSQKGDSPKAPSYSRDSAPASASASTLPTTSCTPIQPVKTSKFKPPRSFASVKRARDQPTSSTPVLPFKRLSSDPETPPPSSTVQPKRPRCRAGTEKENQFSQDTPLGGVTNLINRQSAAPSPKEPLAYIDIDHDLPSSSQGSFDAAREFSEETDKQLQSRIEDLGFIQDLLEVHVRRGPVPPAEFQHVIFLATSVHNAVTGFKEYWTTGQGAQISHYPLGNHNTSLPPHRVNRSITLFFPMHRQAHRASHKNPNHKNSHP</sequence>
<accession>A0A9P6HQ02</accession>
<keyword evidence="3" id="KW-1185">Reference proteome</keyword>
<evidence type="ECO:0000313" key="2">
    <source>
        <dbReference type="EMBL" id="KAF9792320.1"/>
    </source>
</evidence>